<evidence type="ECO:0000256" key="2">
    <source>
        <dbReference type="ARBA" id="ARBA00022512"/>
    </source>
</evidence>
<feature type="domain" description="Chaplin" evidence="9">
    <location>
        <begin position="122"/>
        <end position="162"/>
    </location>
</feature>
<dbReference type="InterPro" id="IPR006311">
    <property type="entry name" value="TAT_signal"/>
</dbReference>
<evidence type="ECO:0000313" key="11">
    <source>
        <dbReference type="Proteomes" id="UP000734511"/>
    </source>
</evidence>
<evidence type="ECO:0000256" key="5">
    <source>
        <dbReference type="ARBA" id="ARBA00022889"/>
    </source>
</evidence>
<evidence type="ECO:0000256" key="7">
    <source>
        <dbReference type="SAM" id="MobiDB-lite"/>
    </source>
</evidence>
<evidence type="ECO:0000259" key="9">
    <source>
        <dbReference type="PROSITE" id="PS51884"/>
    </source>
</evidence>
<feature type="compositionally biased region" description="Pro residues" evidence="7">
    <location>
        <begin position="166"/>
        <end position="180"/>
    </location>
</feature>
<evidence type="ECO:0000256" key="1">
    <source>
        <dbReference type="ARBA" id="ARBA00004191"/>
    </source>
</evidence>
<dbReference type="RefSeq" id="WP_167983086.1">
    <property type="nucleotide sequence ID" value="NZ_JAATEJ010000007.1"/>
</dbReference>
<accession>A0ABX0ZK48</accession>
<protein>
    <submittedName>
        <fullName evidence="10">Chaplin</fullName>
    </submittedName>
</protein>
<keyword evidence="2" id="KW-0134">Cell wall</keyword>
<evidence type="ECO:0000256" key="6">
    <source>
        <dbReference type="ARBA" id="ARBA00023087"/>
    </source>
</evidence>
<keyword evidence="6" id="KW-0034">Amyloid</keyword>
<evidence type="ECO:0000256" key="3">
    <source>
        <dbReference type="ARBA" id="ARBA00022525"/>
    </source>
</evidence>
<evidence type="ECO:0000313" key="10">
    <source>
        <dbReference type="EMBL" id="NJP44240.1"/>
    </source>
</evidence>
<organism evidence="10 11">
    <name type="scientific">Actinacidiphila epipremni</name>
    <dbReference type="NCBI Taxonomy" id="2053013"/>
    <lineage>
        <taxon>Bacteria</taxon>
        <taxon>Bacillati</taxon>
        <taxon>Actinomycetota</taxon>
        <taxon>Actinomycetes</taxon>
        <taxon>Kitasatosporales</taxon>
        <taxon>Streptomycetaceae</taxon>
        <taxon>Actinacidiphila</taxon>
    </lineage>
</organism>
<dbReference type="PROSITE" id="PS51318">
    <property type="entry name" value="TAT"/>
    <property type="match status" value="1"/>
</dbReference>
<dbReference type="Proteomes" id="UP000734511">
    <property type="component" value="Unassembled WGS sequence"/>
</dbReference>
<dbReference type="Pfam" id="PF03777">
    <property type="entry name" value="ChpA-C"/>
    <property type="match status" value="2"/>
</dbReference>
<feature type="compositionally biased region" description="Low complexity" evidence="7">
    <location>
        <begin position="80"/>
        <end position="107"/>
    </location>
</feature>
<dbReference type="PROSITE" id="PS51884">
    <property type="entry name" value="CHAPLIN"/>
    <property type="match status" value="2"/>
</dbReference>
<name>A0ABX0ZK48_9ACTN</name>
<feature type="signal peptide" evidence="8">
    <location>
        <begin position="1"/>
        <end position="27"/>
    </location>
</feature>
<comment type="caution">
    <text evidence="10">The sequence shown here is derived from an EMBL/GenBank/DDBJ whole genome shotgun (WGS) entry which is preliminary data.</text>
</comment>
<feature type="region of interest" description="Disordered" evidence="7">
    <location>
        <begin position="148"/>
        <end position="201"/>
    </location>
</feature>
<keyword evidence="3" id="KW-0964">Secreted</keyword>
<evidence type="ECO:0000256" key="8">
    <source>
        <dbReference type="SAM" id="SignalP"/>
    </source>
</evidence>
<keyword evidence="4 8" id="KW-0732">Signal</keyword>
<feature type="domain" description="Chaplin" evidence="9">
    <location>
        <begin position="38"/>
        <end position="78"/>
    </location>
</feature>
<feature type="region of interest" description="Disordered" evidence="7">
    <location>
        <begin position="80"/>
        <end position="109"/>
    </location>
</feature>
<feature type="compositionally biased region" description="Low complexity" evidence="7">
    <location>
        <begin position="181"/>
        <end position="201"/>
    </location>
</feature>
<comment type="subcellular location">
    <subcellularLocation>
        <location evidence="1">Secreted</location>
        <location evidence="1">Cell wall</location>
    </subcellularLocation>
</comment>
<gene>
    <name evidence="10" type="ORF">HCN08_12640</name>
</gene>
<proteinExistence type="predicted"/>
<feature type="chain" id="PRO_5047308090" evidence="8">
    <location>
        <begin position="28"/>
        <end position="228"/>
    </location>
</feature>
<dbReference type="EMBL" id="JAATEJ010000007">
    <property type="protein sequence ID" value="NJP44240.1"/>
    <property type="molecule type" value="Genomic_DNA"/>
</dbReference>
<keyword evidence="5" id="KW-0130">Cell adhesion</keyword>
<reference evidence="10 11" key="1">
    <citation type="submission" date="2020-03" db="EMBL/GenBank/DDBJ databases">
        <title>WGS of actinomycetes isolated from Thailand.</title>
        <authorList>
            <person name="Thawai C."/>
        </authorList>
    </citation>
    <scope>NUCLEOTIDE SEQUENCE [LARGE SCALE GENOMIC DNA]</scope>
    <source>
        <strain evidence="10 11">PRB2-1</strain>
    </source>
</reference>
<dbReference type="InterPro" id="IPR005528">
    <property type="entry name" value="ChpA-H"/>
</dbReference>
<evidence type="ECO:0000256" key="4">
    <source>
        <dbReference type="ARBA" id="ARBA00022729"/>
    </source>
</evidence>
<sequence length="228" mass="20972">MNRLARRGLVSAMVAGGVLASAGYAQADASAGGEAAGSPGVLSGNGLQVPVHVPVNVCGNTVSVAGLLNAVSGNACADGPAEGAAGATSPGAAGTSDTPGASAASGASQGGGALALGGARGSAGVLSGNGLQLPLDLPVNVTGNGVDVVGVGNPSTGNTSVNAENPAPPAHTPNPAPPAEAAPAGPTASAEPTLAHTGADGAGAAAAGSLVLLLGGTLLHRRARSARR</sequence>
<keyword evidence="11" id="KW-1185">Reference proteome</keyword>